<organism evidence="2 3">
    <name type="scientific">Limihaloglobus sulfuriphilus</name>
    <dbReference type="NCBI Taxonomy" id="1851148"/>
    <lineage>
        <taxon>Bacteria</taxon>
        <taxon>Pseudomonadati</taxon>
        <taxon>Planctomycetota</taxon>
        <taxon>Phycisphaerae</taxon>
        <taxon>Sedimentisphaerales</taxon>
        <taxon>Sedimentisphaeraceae</taxon>
        <taxon>Limihaloglobus</taxon>
    </lineage>
</organism>
<dbReference type="Pfam" id="PF13620">
    <property type="entry name" value="CarboxypepD_reg"/>
    <property type="match status" value="1"/>
</dbReference>
<proteinExistence type="predicted"/>
<dbReference type="Gene3D" id="2.60.40.1120">
    <property type="entry name" value="Carboxypeptidase-like, regulatory domain"/>
    <property type="match status" value="1"/>
</dbReference>
<protein>
    <recommendedName>
        <fullName evidence="4">Carboxypeptidase regulatory-like domain-containing protein</fullName>
    </recommendedName>
</protein>
<dbReference type="Proteomes" id="UP000188181">
    <property type="component" value="Chromosome"/>
</dbReference>
<name>A0A1Q2MIK5_9BACT</name>
<dbReference type="EMBL" id="CP019646">
    <property type="protein sequence ID" value="AQQ72494.1"/>
    <property type="molecule type" value="Genomic_DNA"/>
</dbReference>
<evidence type="ECO:0000313" key="2">
    <source>
        <dbReference type="EMBL" id="AQQ72494.1"/>
    </source>
</evidence>
<dbReference type="STRING" id="1851148.SMSP2_02880"/>
<evidence type="ECO:0000313" key="3">
    <source>
        <dbReference type="Proteomes" id="UP000188181"/>
    </source>
</evidence>
<dbReference type="OrthoDB" id="9804686at2"/>
<evidence type="ECO:0008006" key="4">
    <source>
        <dbReference type="Google" id="ProtNLM"/>
    </source>
</evidence>
<dbReference type="RefSeq" id="WP_146684679.1">
    <property type="nucleotide sequence ID" value="NZ_CP019646.1"/>
</dbReference>
<feature type="signal peptide" evidence="1">
    <location>
        <begin position="1"/>
        <end position="21"/>
    </location>
</feature>
<dbReference type="SUPFAM" id="SSF49452">
    <property type="entry name" value="Starch-binding domain-like"/>
    <property type="match status" value="1"/>
</dbReference>
<keyword evidence="3" id="KW-1185">Reference proteome</keyword>
<dbReference type="KEGG" id="pbas:SMSP2_02880"/>
<reference evidence="3" key="1">
    <citation type="submission" date="2017-02" db="EMBL/GenBank/DDBJ databases">
        <title>Comparative genomics and description of representatives of a novel lineage of planctomycetes thriving in anoxic sediments.</title>
        <authorList>
            <person name="Spring S."/>
            <person name="Bunk B."/>
            <person name="Sproer C."/>
        </authorList>
    </citation>
    <scope>NUCLEOTIDE SEQUENCE [LARGE SCALE GENOMIC DNA]</scope>
    <source>
        <strain evidence="3">SM-Chi-D1</strain>
    </source>
</reference>
<dbReference type="InterPro" id="IPR013784">
    <property type="entry name" value="Carb-bd-like_fold"/>
</dbReference>
<feature type="chain" id="PRO_5010361691" description="Carboxypeptidase regulatory-like domain-containing protein" evidence="1">
    <location>
        <begin position="22"/>
        <end position="1490"/>
    </location>
</feature>
<dbReference type="GO" id="GO:0030246">
    <property type="term" value="F:carbohydrate binding"/>
    <property type="evidence" value="ECO:0007669"/>
    <property type="project" value="InterPro"/>
</dbReference>
<sequence length="1490" mass="164713" precursor="true">MPKKSVLLLLLFVYFQANVPAAVYWDNDSKDQKWQTPGNWSGNAGPTAYPAVDIGEPNGPQECIIGSGIMANEPIRLSIGNNAGTEGSILIDGGDLVCNQFLNIGYNGKGICRLKSGTITTELYDVEVAGTHGGNEGVLEVLGGTITAQRFFCVAQGVDSVATINISGGLIDVLDYDFGKSSGGDLMQGTTTVNLSGGTITAGRNFYAGRGGTFTMNMTGGTVNAQTMYLGSDSSGASTTNALVICGGGVININSLQINSSAISAKLDMRGGTVIIEGDVESMINSYVSAGYIVAWDGLGDIFASYDTPIAGKTTLYADSYNPFAAYDLSPVGLETNLSAELSWQGGLEADLHHVYFSTSFDDVNNRAPAADKGYQISPYDVVVGDFEQGQIYYWCVDEVNSGTRETWPGEVVSFTTISGLIENTDYRIMLLPDMGLRLEDKESGVTADFSSEFTVIHSTFQPSLTPEYMQYASWATGQNPFSTGANYVLQANSVKVIEDTIVWSFPTHSKFVLEAWVDMSTDYNEPALFYTITASSSGWFMTAYTGAPEVNPATMELLPQPTMWGRKHIDPPDGGSVIFPDEPKSTPEHAAPMPAVAVRDNGVTCAVAVNPDFQKFWVPNYRRYEFALGIRNPEGNAQPIIFAPQMGAQYGSGNWGEGTPTDTDSYLDVGESFSFSQLWIVDGAEWKDVYRSIAENIYNVRDQRDNSGPGSMNKLLDNLRDYALVGHGTGHDINEGPNHDANGNPTYDFFDPAYKNYNMWDTEQKCNEYYIDQPAAFKILGGLFAINAAIVTDDEELFWNRALPQVEYCLSREKMGFQPYNYNYNDMMAISNNMDGPFMSGIDLGHLYWMTGARTDAFKTYSLEKGYTAAYTRFEQSLEWYRLWGDPAELDYAIDGAYYTISNPYHIYDFQKFLEIYDETADPNFLEEAEKYAYNFTTTLNTSPRVPDANIIVDINNEAPIHHHTYGRHAAWGFDPPEPMYAPEQEVPAWRPAFTGMQPMTYRAFTFSEFPGPLLRLSGNLDDDFLKSLARWGAVGRWANWPGQQFSTIDHSLVYEQDDYPMHPLQYMTFTSVHPWHHYMYFLYAIDFMVNDVITKSNGNVDFPRRNIQDKGAGGRQNLWGHDSGRFYEDQDVILWLPRNLISLNTEQINYIAGYGNGNLYLALSNQSFDPLTDVSVTLNPDRVGFSSTHTVKVWEENAPQKAKLLSEGALTVNVAASGLTVLVIENVEIKTGKVHREIFGKPKYTLTPESLSRTSEPFGKMVGMIISFGPELTEAYCYTDAKAHFHEGGDADYVVMRYSLDGGPWHKVTDEIFPFEFSTMLSPDANEFSFYFDKVDMAGNHTISEIRTLDARKITTLSGRVADIDGSGILGVEVMCSGSASVVTGSEGKYNIENVLGGPQTLMVSKAGYEFIPSQRTVDLRIGSLGNIDWVGKYGQFSTLDYIHILASDWLSVDVIDLLSIPYCLCTPVGDLNQDCRVNYLDLSHIAP</sequence>
<keyword evidence="1" id="KW-0732">Signal</keyword>
<evidence type="ECO:0000256" key="1">
    <source>
        <dbReference type="SAM" id="SignalP"/>
    </source>
</evidence>
<accession>A0A1Q2MIK5</accession>
<gene>
    <name evidence="2" type="ORF">SMSP2_02880</name>
</gene>